<dbReference type="PANTHER" id="PTHR35526:SF3">
    <property type="entry name" value="ANTI-SIGMA-F FACTOR RSBW"/>
    <property type="match status" value="1"/>
</dbReference>
<dbReference type="NCBIfam" id="NF041045">
    <property type="entry name" value="RsbA_anti_sig"/>
    <property type="match status" value="1"/>
</dbReference>
<evidence type="ECO:0000259" key="3">
    <source>
        <dbReference type="Pfam" id="PF13581"/>
    </source>
</evidence>
<evidence type="ECO:0000313" key="5">
    <source>
        <dbReference type="Proteomes" id="UP000320338"/>
    </source>
</evidence>
<organism evidence="4 5">
    <name type="scientific">Pseudonocardia hydrocarbonoxydans</name>
    <dbReference type="NCBI Taxonomy" id="76726"/>
    <lineage>
        <taxon>Bacteria</taxon>
        <taxon>Bacillati</taxon>
        <taxon>Actinomycetota</taxon>
        <taxon>Actinomycetes</taxon>
        <taxon>Pseudonocardiales</taxon>
        <taxon>Pseudonocardiaceae</taxon>
        <taxon>Pseudonocardia</taxon>
    </lineage>
</organism>
<protein>
    <submittedName>
        <fullName evidence="4">Anti-sigma regulatory factor</fullName>
    </submittedName>
</protein>
<evidence type="ECO:0000256" key="1">
    <source>
        <dbReference type="ARBA" id="ARBA00022527"/>
    </source>
</evidence>
<accession>A0A4Y3WIR4</accession>
<dbReference type="InterPro" id="IPR047718">
    <property type="entry name" value="RsbA-like_anti_sig"/>
</dbReference>
<dbReference type="EMBL" id="BJNG01000003">
    <property type="protein sequence ID" value="GEC18141.1"/>
    <property type="molecule type" value="Genomic_DNA"/>
</dbReference>
<dbReference type="RefSeq" id="WP_141276474.1">
    <property type="nucleotide sequence ID" value="NZ_BAAARZ010000002.1"/>
</dbReference>
<dbReference type="InterPro" id="IPR003594">
    <property type="entry name" value="HATPase_dom"/>
</dbReference>
<keyword evidence="1" id="KW-0723">Serine/threonine-protein kinase</keyword>
<reference evidence="4 5" key="1">
    <citation type="submission" date="2019-06" db="EMBL/GenBank/DDBJ databases">
        <title>Whole genome shotgun sequence of Pseudonocardia hydrocarbonoxydans NBRC 14498.</title>
        <authorList>
            <person name="Hosoyama A."/>
            <person name="Uohara A."/>
            <person name="Ohji S."/>
            <person name="Ichikawa N."/>
        </authorList>
    </citation>
    <scope>NUCLEOTIDE SEQUENCE [LARGE SCALE GENOMIC DNA]</scope>
    <source>
        <strain evidence="4 5">NBRC 14498</strain>
    </source>
</reference>
<evidence type="ECO:0000313" key="4">
    <source>
        <dbReference type="EMBL" id="GEC18141.1"/>
    </source>
</evidence>
<dbReference type="SUPFAM" id="SSF55874">
    <property type="entry name" value="ATPase domain of HSP90 chaperone/DNA topoisomerase II/histidine kinase"/>
    <property type="match status" value="1"/>
</dbReference>
<proteinExistence type="predicted"/>
<keyword evidence="1" id="KW-0808">Transferase</keyword>
<dbReference type="AlphaFoldDB" id="A0A4Y3WIR4"/>
<dbReference type="Pfam" id="PF13581">
    <property type="entry name" value="HATPase_c_2"/>
    <property type="match status" value="1"/>
</dbReference>
<dbReference type="CDD" id="cd16936">
    <property type="entry name" value="HATPase_RsbW-like"/>
    <property type="match status" value="1"/>
</dbReference>
<dbReference type="OrthoDB" id="4088450at2"/>
<evidence type="ECO:0000256" key="2">
    <source>
        <dbReference type="SAM" id="MobiDB-lite"/>
    </source>
</evidence>
<comment type="caution">
    <text evidence="4">The sequence shown here is derived from an EMBL/GenBank/DDBJ whole genome shotgun (WGS) entry which is preliminary data.</text>
</comment>
<feature type="region of interest" description="Disordered" evidence="2">
    <location>
        <begin position="1"/>
        <end position="22"/>
    </location>
</feature>
<gene>
    <name evidence="4" type="ORF">PHY01_04240</name>
</gene>
<name>A0A4Y3WIR4_9PSEU</name>
<dbReference type="InterPro" id="IPR050267">
    <property type="entry name" value="Anti-sigma-factor_SerPK"/>
</dbReference>
<keyword evidence="5" id="KW-1185">Reference proteome</keyword>
<keyword evidence="1" id="KW-0418">Kinase</keyword>
<dbReference type="InterPro" id="IPR036890">
    <property type="entry name" value="HATPase_C_sf"/>
</dbReference>
<feature type="domain" description="Histidine kinase/HSP90-like ATPase" evidence="3">
    <location>
        <begin position="204"/>
        <end position="312"/>
    </location>
</feature>
<dbReference type="Proteomes" id="UP000320338">
    <property type="component" value="Unassembled WGS sequence"/>
</dbReference>
<dbReference type="PANTHER" id="PTHR35526">
    <property type="entry name" value="ANTI-SIGMA-F FACTOR RSBW-RELATED"/>
    <property type="match status" value="1"/>
</dbReference>
<sequence length="315" mass="33382">MRITGTPPGDAPRLQHAAGFHSSPDHLVGQLLPLARAALGRGEAVALALAPDTETALRDALGTADGLHPLGPPAEAGSGQTVAVARARELRELTRTAGPVSVLGEHRSDLDGPDGSFWTEFDAAVNVALAELPVRMTCFFPEMPLHLCVLDGARDNHPQLLVDGEVRPNPRHRAPRDVLAAYPVAPPVLLGVPDLTVAFQSWELQEVRRAVRDIAGAAGFTDDRVEDVVLAVNEVATNAVEHGGPHAELHVWATGGGLVCEVHDTGALADPLPGMASPHPSEPRGRGLWISRQVCDLLHVWSDDRGTHVRVRAAP</sequence>
<dbReference type="GO" id="GO:0004674">
    <property type="term" value="F:protein serine/threonine kinase activity"/>
    <property type="evidence" value="ECO:0007669"/>
    <property type="project" value="UniProtKB-KW"/>
</dbReference>
<dbReference type="Gene3D" id="3.30.565.10">
    <property type="entry name" value="Histidine kinase-like ATPase, C-terminal domain"/>
    <property type="match status" value="1"/>
</dbReference>